<comment type="caution">
    <text evidence="1">The sequence shown here is derived from an EMBL/GenBank/DDBJ whole genome shotgun (WGS) entry which is preliminary data.</text>
</comment>
<dbReference type="EMBL" id="JACHFL010000006">
    <property type="protein sequence ID" value="MBB5363538.1"/>
    <property type="molecule type" value="Genomic_DNA"/>
</dbReference>
<proteinExistence type="predicted"/>
<evidence type="ECO:0000313" key="1">
    <source>
        <dbReference type="EMBL" id="MBB5363538.1"/>
    </source>
</evidence>
<sequence length="160" mass="17206">MSPRVFFVLLALLILAAYVAVGLSFTRRDGPTDADGRPDTPAWTQGLGARLVRHRPVQDSDIQALLGSCTDPKVLSLAAGQGCSYVLRALPWTSAVTRDLRLRSPQPFQVQLLYGDLKGNPEPAKVRDGRHDVTVDVSRDGAQVIVTCLLTACSIQQGGP</sequence>
<protein>
    <submittedName>
        <fullName evidence="1">Uncharacterized protein</fullName>
    </submittedName>
</protein>
<accession>A0A7W8NG93</accession>
<reference evidence="1 2" key="1">
    <citation type="submission" date="2020-08" db="EMBL/GenBank/DDBJ databases">
        <title>Genomic Encyclopedia of Type Strains, Phase IV (KMG-IV): sequencing the most valuable type-strain genomes for metagenomic binning, comparative biology and taxonomic classification.</title>
        <authorList>
            <person name="Goeker M."/>
        </authorList>
    </citation>
    <scope>NUCLEOTIDE SEQUENCE [LARGE SCALE GENOMIC DNA]</scope>
    <source>
        <strain evidence="1 2">DSM 27939</strain>
    </source>
</reference>
<keyword evidence="2" id="KW-1185">Reference proteome</keyword>
<dbReference type="AlphaFoldDB" id="A0A7W8NG93"/>
<gene>
    <name evidence="1" type="ORF">HNQ08_002644</name>
</gene>
<dbReference type="Proteomes" id="UP000552709">
    <property type="component" value="Unassembled WGS sequence"/>
</dbReference>
<evidence type="ECO:0000313" key="2">
    <source>
        <dbReference type="Proteomes" id="UP000552709"/>
    </source>
</evidence>
<organism evidence="1 2">
    <name type="scientific">Deinococcus humi</name>
    <dbReference type="NCBI Taxonomy" id="662880"/>
    <lineage>
        <taxon>Bacteria</taxon>
        <taxon>Thermotogati</taxon>
        <taxon>Deinococcota</taxon>
        <taxon>Deinococci</taxon>
        <taxon>Deinococcales</taxon>
        <taxon>Deinococcaceae</taxon>
        <taxon>Deinococcus</taxon>
    </lineage>
</organism>
<dbReference type="RefSeq" id="WP_184132662.1">
    <property type="nucleotide sequence ID" value="NZ_JACHFL010000006.1"/>
</dbReference>
<name>A0A7W8NG93_9DEIO</name>